<dbReference type="PROSITE" id="PS50902">
    <property type="entry name" value="FLAVODOXIN_LIKE"/>
    <property type="match status" value="1"/>
</dbReference>
<dbReference type="PANTHER" id="PTHR30546:SF23">
    <property type="entry name" value="FLAVOPROTEIN-LIKE PROTEIN YCP4-RELATED"/>
    <property type="match status" value="1"/>
</dbReference>
<protein>
    <submittedName>
        <fullName evidence="2">NAD(P)H dehydrogenase (Quinone)</fullName>
    </submittedName>
</protein>
<feature type="domain" description="Flavodoxin-like" evidence="1">
    <location>
        <begin position="6"/>
        <end position="196"/>
    </location>
</feature>
<organism evidence="2 3">
    <name type="scientific">Actinopolyspora saharensis</name>
    <dbReference type="NCBI Taxonomy" id="995062"/>
    <lineage>
        <taxon>Bacteria</taxon>
        <taxon>Bacillati</taxon>
        <taxon>Actinomycetota</taxon>
        <taxon>Actinomycetes</taxon>
        <taxon>Actinopolysporales</taxon>
        <taxon>Actinopolysporaceae</taxon>
        <taxon>Actinopolyspora</taxon>
    </lineage>
</organism>
<name>A0A1H1FBI4_9ACTN</name>
<dbReference type="OrthoDB" id="9801479at2"/>
<dbReference type="SUPFAM" id="SSF52218">
    <property type="entry name" value="Flavoproteins"/>
    <property type="match status" value="1"/>
</dbReference>
<evidence type="ECO:0000313" key="3">
    <source>
        <dbReference type="Proteomes" id="UP000199301"/>
    </source>
</evidence>
<dbReference type="PANTHER" id="PTHR30546">
    <property type="entry name" value="FLAVODOXIN-RELATED PROTEIN WRBA-RELATED"/>
    <property type="match status" value="1"/>
</dbReference>
<keyword evidence="3" id="KW-1185">Reference proteome</keyword>
<dbReference type="Proteomes" id="UP000199301">
    <property type="component" value="Unassembled WGS sequence"/>
</dbReference>
<dbReference type="Gene3D" id="3.40.50.360">
    <property type="match status" value="1"/>
</dbReference>
<evidence type="ECO:0000313" key="2">
    <source>
        <dbReference type="EMBL" id="SDQ98114.1"/>
    </source>
</evidence>
<dbReference type="STRING" id="995062.SAMN04489718_2943"/>
<evidence type="ECO:0000259" key="1">
    <source>
        <dbReference type="PROSITE" id="PS50902"/>
    </source>
</evidence>
<dbReference type="EMBL" id="FNKO01000002">
    <property type="protein sequence ID" value="SDQ98114.1"/>
    <property type="molecule type" value="Genomic_DNA"/>
</dbReference>
<gene>
    <name evidence="2" type="ORF">SAMN04489718_2943</name>
</gene>
<proteinExistence type="predicted"/>
<dbReference type="GO" id="GO:0003955">
    <property type="term" value="F:NAD(P)H dehydrogenase (quinone) activity"/>
    <property type="evidence" value="ECO:0007669"/>
    <property type="project" value="TreeGrafter"/>
</dbReference>
<dbReference type="InterPro" id="IPR008254">
    <property type="entry name" value="Flavodoxin/NO_synth"/>
</dbReference>
<dbReference type="Pfam" id="PF03358">
    <property type="entry name" value="FMN_red"/>
    <property type="match status" value="1"/>
</dbReference>
<dbReference type="GO" id="GO:0010181">
    <property type="term" value="F:FMN binding"/>
    <property type="evidence" value="ECO:0007669"/>
    <property type="project" value="InterPro"/>
</dbReference>
<reference evidence="3" key="1">
    <citation type="submission" date="2016-10" db="EMBL/GenBank/DDBJ databases">
        <authorList>
            <person name="Varghese N."/>
            <person name="Submissions S."/>
        </authorList>
    </citation>
    <scope>NUCLEOTIDE SEQUENCE [LARGE SCALE GENOMIC DNA]</scope>
    <source>
        <strain evidence="3">DSM 45459</strain>
    </source>
</reference>
<dbReference type="RefSeq" id="WP_092524746.1">
    <property type="nucleotide sequence ID" value="NZ_FNKO01000002.1"/>
</dbReference>
<sequence length="196" mass="20896">MNEIRVSVIYHSATGTVSEIAGELADTAEKHGAEVRLRAVEGSSAPPDAEGTPRVREHATIAADPTDVLWADAVLLGSPTRFGNVSFQLKSFLDSLGDAWRKQQLADKIYSVFTATNSPHGGQESTLLALTNSLHHFGGIIVPPGYTDPAKFTDGNPYGTAHCTGEGGKKIDDATRNAARVQSERVVRVSRALKDT</sequence>
<dbReference type="AlphaFoldDB" id="A0A1H1FBI4"/>
<dbReference type="InterPro" id="IPR029039">
    <property type="entry name" value="Flavoprotein-like_sf"/>
</dbReference>
<dbReference type="InterPro" id="IPR005025">
    <property type="entry name" value="FMN_Rdtase-like_dom"/>
</dbReference>
<dbReference type="GO" id="GO:0016020">
    <property type="term" value="C:membrane"/>
    <property type="evidence" value="ECO:0007669"/>
    <property type="project" value="TreeGrafter"/>
</dbReference>
<accession>A0A1H1FBI4</accession>